<dbReference type="InterPro" id="IPR007158">
    <property type="entry name" value="TrmY"/>
</dbReference>
<comment type="subcellular location">
    <subcellularLocation>
        <location evidence="6">Cytoplasm</location>
    </subcellularLocation>
</comment>
<dbReference type="AlphaFoldDB" id="A0AA97FE28"/>
<dbReference type="Proteomes" id="UP001301797">
    <property type="component" value="Chromosome"/>
</dbReference>
<feature type="binding site" evidence="6">
    <location>
        <position position="126"/>
    </location>
    <ligand>
        <name>S-adenosyl-L-methionine</name>
        <dbReference type="ChEBI" id="CHEBI:59789"/>
    </ligand>
</feature>
<keyword evidence="5 6" id="KW-0819">tRNA processing</keyword>
<dbReference type="RefSeq" id="WP_317137330.1">
    <property type="nucleotide sequence ID" value="NZ_CP043875.1"/>
</dbReference>
<comment type="caution">
    <text evidence="6">Lacks conserved residue(s) required for the propagation of feature annotation.</text>
</comment>
<dbReference type="SUPFAM" id="SSF75217">
    <property type="entry name" value="alpha/beta knot"/>
    <property type="match status" value="1"/>
</dbReference>
<comment type="subunit">
    <text evidence="6">Homodimer.</text>
</comment>
<dbReference type="Pfam" id="PF04013">
    <property type="entry name" value="Methyltrn_RNA_2"/>
    <property type="match status" value="1"/>
</dbReference>
<dbReference type="GO" id="GO:0008175">
    <property type="term" value="F:tRNA methyltransferase activity"/>
    <property type="evidence" value="ECO:0007669"/>
    <property type="project" value="UniProtKB-UniRule"/>
</dbReference>
<dbReference type="InterPro" id="IPR029026">
    <property type="entry name" value="tRNA_m1G_MTases_N"/>
</dbReference>
<evidence type="ECO:0000313" key="7">
    <source>
        <dbReference type="EMBL" id="WOF15756.1"/>
    </source>
</evidence>
<evidence type="ECO:0000313" key="8">
    <source>
        <dbReference type="Proteomes" id="UP001301797"/>
    </source>
</evidence>
<keyword evidence="4 6" id="KW-0949">S-adenosyl-L-methionine</keyword>
<dbReference type="GO" id="GO:0030488">
    <property type="term" value="P:tRNA methylation"/>
    <property type="evidence" value="ECO:0007669"/>
    <property type="project" value="UniProtKB-UniRule"/>
</dbReference>
<dbReference type="Gene3D" id="3.40.1280.10">
    <property type="match status" value="1"/>
</dbReference>
<dbReference type="InterPro" id="IPR029028">
    <property type="entry name" value="Alpha/beta_knot_MTases"/>
</dbReference>
<organism evidence="7 8">
    <name type="scientific">Methanochimaera problematica</name>
    <dbReference type="NCBI Taxonomy" id="2609417"/>
    <lineage>
        <taxon>Archaea</taxon>
        <taxon>Methanobacteriati</taxon>
        <taxon>Methanobacteriota</taxon>
        <taxon>Stenosarchaea group</taxon>
        <taxon>Methanomicrobia</taxon>
        <taxon>Methanomicrobiales</taxon>
        <taxon>Methanomicrobiaceae</taxon>
        <taxon>Methanochimaera</taxon>
    </lineage>
</organism>
<keyword evidence="3 6" id="KW-0808">Transferase</keyword>
<keyword evidence="2 6" id="KW-0489">Methyltransferase</keyword>
<dbReference type="EMBL" id="CP043875">
    <property type="protein sequence ID" value="WOF15756.1"/>
    <property type="molecule type" value="Genomic_DNA"/>
</dbReference>
<evidence type="ECO:0000256" key="4">
    <source>
        <dbReference type="ARBA" id="ARBA00022691"/>
    </source>
</evidence>
<evidence type="ECO:0000256" key="6">
    <source>
        <dbReference type="HAMAP-Rule" id="MF_00587"/>
    </source>
</evidence>
<proteinExistence type="inferred from homology"/>
<gene>
    <name evidence="6 7" type="primary">trmY</name>
    <name evidence="7" type="ORF">F1737_03140</name>
</gene>
<dbReference type="PANTHER" id="PTHR40703:SF1">
    <property type="entry name" value="TRNA (PSEUDOURIDINE(54)-N(1))-METHYLTRANSFERASE"/>
    <property type="match status" value="1"/>
</dbReference>
<dbReference type="GeneID" id="85229131"/>
<keyword evidence="1 6" id="KW-0963">Cytoplasm</keyword>
<dbReference type="GO" id="GO:0005737">
    <property type="term" value="C:cytoplasm"/>
    <property type="evidence" value="ECO:0007669"/>
    <property type="project" value="UniProtKB-SubCell"/>
</dbReference>
<dbReference type="KEGG" id="mefw:F1737_03140"/>
<dbReference type="CDD" id="cd18087">
    <property type="entry name" value="TrmY-like"/>
    <property type="match status" value="1"/>
</dbReference>
<dbReference type="HAMAP" id="MF_00587">
    <property type="entry name" value="tRNA_methyltr_TrmY"/>
    <property type="match status" value="1"/>
</dbReference>
<comment type="function">
    <text evidence="6">Specifically catalyzes the N1-methylation of pseudouridine at position 54 (Psi54) in tRNAs.</text>
</comment>
<dbReference type="EC" id="2.1.1.257" evidence="6"/>
<protein>
    <recommendedName>
        <fullName evidence="6">tRNA (pseudouridine(54)-N(1))-methyltransferase</fullName>
        <ecNumber evidence="6">2.1.1.257</ecNumber>
    </recommendedName>
</protein>
<dbReference type="NCBIfam" id="NF002560">
    <property type="entry name" value="PRK02135.1"/>
    <property type="match status" value="1"/>
</dbReference>
<reference evidence="7 8" key="1">
    <citation type="submission" date="2019-09" db="EMBL/GenBank/DDBJ databases">
        <title>The complete genome of Methanoplanus sp. FWC-SCC4.</title>
        <authorList>
            <person name="Chen S.-C."/>
            <person name="Zhou Y.-Z."/>
            <person name="Lai M.-C."/>
        </authorList>
    </citation>
    <scope>NUCLEOTIDE SEQUENCE [LARGE SCALE GENOMIC DNA]</scope>
    <source>
        <strain evidence="7 8">FWC-SCC4</strain>
    </source>
</reference>
<evidence type="ECO:0000256" key="1">
    <source>
        <dbReference type="ARBA" id="ARBA00022490"/>
    </source>
</evidence>
<name>A0AA97FE28_9EURY</name>
<comment type="catalytic activity">
    <reaction evidence="6">
        <text>pseudouridine(54) in tRNA + S-adenosyl-L-methionine = N(1)-methylpseudouridine(54) in tRNA + S-adenosyl-L-homocysteine + H(+)</text>
        <dbReference type="Rhea" id="RHEA:55292"/>
        <dbReference type="Rhea" id="RHEA-COMP:14140"/>
        <dbReference type="Rhea" id="RHEA-COMP:14141"/>
        <dbReference type="ChEBI" id="CHEBI:15378"/>
        <dbReference type="ChEBI" id="CHEBI:57856"/>
        <dbReference type="ChEBI" id="CHEBI:59789"/>
        <dbReference type="ChEBI" id="CHEBI:65314"/>
        <dbReference type="ChEBI" id="CHEBI:74890"/>
        <dbReference type="EC" id="2.1.1.257"/>
    </reaction>
</comment>
<dbReference type="PANTHER" id="PTHR40703">
    <property type="entry name" value="TRNA (PSEUDOURIDINE(54)-N(1))-METHYLTRANSFERASE"/>
    <property type="match status" value="1"/>
</dbReference>
<sequence length="190" mass="21429">MTKRFLVVGHKACTTGDFSLNDMPGGAGRMDVLCRCVNSCFFLSHDLRHDVECFLVLLGEPEPPKTILIKGNEVRYLSPDERSAGSLIKKALNLPCGESFRESTKGIYVRKGNLKRLLEEYDFALLDENGKDIRAIDPVPESFILSDHHNFTEEEEEMIKNLPKVSAGPKILHADHTITVILNEMDRRET</sequence>
<comment type="similarity">
    <text evidence="6">Belongs to the methyltransferase superfamily. TrmY family.</text>
</comment>
<dbReference type="GO" id="GO:0008757">
    <property type="term" value="F:S-adenosylmethionine-dependent methyltransferase activity"/>
    <property type="evidence" value="ECO:0007669"/>
    <property type="project" value="UniProtKB-UniRule"/>
</dbReference>
<accession>A0AA97FE28</accession>
<evidence type="ECO:0000256" key="5">
    <source>
        <dbReference type="ARBA" id="ARBA00022694"/>
    </source>
</evidence>
<evidence type="ECO:0000256" key="3">
    <source>
        <dbReference type="ARBA" id="ARBA00022679"/>
    </source>
</evidence>
<evidence type="ECO:0000256" key="2">
    <source>
        <dbReference type="ARBA" id="ARBA00022603"/>
    </source>
</evidence>
<keyword evidence="8" id="KW-1185">Reference proteome</keyword>